<keyword evidence="3" id="KW-1185">Reference proteome</keyword>
<feature type="transmembrane region" description="Helical" evidence="1">
    <location>
        <begin position="23"/>
        <end position="48"/>
    </location>
</feature>
<dbReference type="AlphaFoldDB" id="A0A4R0RJF3"/>
<keyword evidence="1" id="KW-0812">Transmembrane</keyword>
<keyword evidence="1" id="KW-1133">Transmembrane helix</keyword>
<keyword evidence="1" id="KW-0472">Membrane</keyword>
<sequence length="267" mass="28849">MDAQQTTTTGPNDADFLIEKMNLLGVLFSMMIYVMLLALITTGCTFVPQIASLGSNLWTDISTAPGIAYLTLSLSINTILTFLIVGRILYIGRRLRCFGPRYGQYTSVVALIIESAALYTFWALISVIACGVNSPLQFALLPALGQVQAIPPLLILTRVASGRALAKDTYSSLSVRTGTGVRFSTSIDTLPPYSGPDKDRELLGGRSPSFKGSMNKPPITLFEPATSKPHLARLDLGAWTQTYSDHSLVTSATSPPIESPRHVYFPA</sequence>
<feature type="transmembrane region" description="Helical" evidence="1">
    <location>
        <begin position="68"/>
        <end position="90"/>
    </location>
</feature>
<dbReference type="Proteomes" id="UP000292702">
    <property type="component" value="Unassembled WGS sequence"/>
</dbReference>
<evidence type="ECO:0000313" key="2">
    <source>
        <dbReference type="EMBL" id="TCD68760.1"/>
    </source>
</evidence>
<organism evidence="2 3">
    <name type="scientific">Steccherinum ochraceum</name>
    <dbReference type="NCBI Taxonomy" id="92696"/>
    <lineage>
        <taxon>Eukaryota</taxon>
        <taxon>Fungi</taxon>
        <taxon>Dikarya</taxon>
        <taxon>Basidiomycota</taxon>
        <taxon>Agaricomycotina</taxon>
        <taxon>Agaricomycetes</taxon>
        <taxon>Polyporales</taxon>
        <taxon>Steccherinaceae</taxon>
        <taxon>Steccherinum</taxon>
    </lineage>
</organism>
<proteinExistence type="predicted"/>
<accession>A0A4R0RJF3</accession>
<gene>
    <name evidence="2" type="ORF">EIP91_009906</name>
</gene>
<feature type="transmembrane region" description="Helical" evidence="1">
    <location>
        <begin position="102"/>
        <end position="125"/>
    </location>
</feature>
<evidence type="ECO:0000256" key="1">
    <source>
        <dbReference type="SAM" id="Phobius"/>
    </source>
</evidence>
<name>A0A4R0RJF3_9APHY</name>
<evidence type="ECO:0000313" key="3">
    <source>
        <dbReference type="Proteomes" id="UP000292702"/>
    </source>
</evidence>
<comment type="caution">
    <text evidence="2">The sequence shown here is derived from an EMBL/GenBank/DDBJ whole genome shotgun (WGS) entry which is preliminary data.</text>
</comment>
<protein>
    <submittedName>
        <fullName evidence="2">Uncharacterized protein</fullName>
    </submittedName>
</protein>
<reference evidence="2 3" key="1">
    <citation type="submission" date="2018-11" db="EMBL/GenBank/DDBJ databases">
        <title>Genome assembly of Steccherinum ochraceum LE-BIN_3174, the white-rot fungus of the Steccherinaceae family (The Residual Polyporoid clade, Polyporales, Basidiomycota).</title>
        <authorList>
            <person name="Fedorova T.V."/>
            <person name="Glazunova O.A."/>
            <person name="Landesman E.O."/>
            <person name="Moiseenko K.V."/>
            <person name="Psurtseva N.V."/>
            <person name="Savinova O.S."/>
            <person name="Shakhova N.V."/>
            <person name="Tyazhelova T.V."/>
            <person name="Vasina D.V."/>
        </authorList>
    </citation>
    <scope>NUCLEOTIDE SEQUENCE [LARGE SCALE GENOMIC DNA]</scope>
    <source>
        <strain evidence="2 3">LE-BIN_3174</strain>
    </source>
</reference>
<dbReference type="EMBL" id="RWJN01000058">
    <property type="protein sequence ID" value="TCD68760.1"/>
    <property type="molecule type" value="Genomic_DNA"/>
</dbReference>
<dbReference type="OrthoDB" id="2905268at2759"/>